<comment type="caution">
    <text evidence="1">The sequence shown here is derived from an EMBL/GenBank/DDBJ whole genome shotgun (WGS) entry which is preliminary data.</text>
</comment>
<dbReference type="OrthoDB" id="9993480at2"/>
<dbReference type="RefSeq" id="WP_044406276.1">
    <property type="nucleotide sequence ID" value="NZ_JXXE01000085.1"/>
</dbReference>
<dbReference type="PATRIC" id="fig|1076.23.peg.6544"/>
<proteinExistence type="predicted"/>
<accession>A0A0D7F6P5</accession>
<name>A0A0D7F6P5_RHOPL</name>
<dbReference type="AlphaFoldDB" id="A0A0D7F6P5"/>
<reference evidence="1 2" key="1">
    <citation type="submission" date="2014-11" db="EMBL/GenBank/DDBJ databases">
        <title>Genomics and ecophysiology of heterotrophic nitrogen fixing bacteria isolated from estuarine surface water.</title>
        <authorList>
            <person name="Bentzon-Tilia M."/>
            <person name="Severin I."/>
            <person name="Hansen L.H."/>
            <person name="Riemann L."/>
        </authorList>
    </citation>
    <scope>NUCLEOTIDE SEQUENCE [LARGE SCALE GENOMIC DNA]</scope>
    <source>
        <strain evidence="1 2">BAL398</strain>
    </source>
</reference>
<dbReference type="EMBL" id="JXXE01000085">
    <property type="protein sequence ID" value="KIZ47387.1"/>
    <property type="molecule type" value="Genomic_DNA"/>
</dbReference>
<dbReference type="Proteomes" id="UP000032515">
    <property type="component" value="Unassembled WGS sequence"/>
</dbReference>
<evidence type="ECO:0008006" key="3">
    <source>
        <dbReference type="Google" id="ProtNLM"/>
    </source>
</evidence>
<evidence type="ECO:0000313" key="1">
    <source>
        <dbReference type="EMBL" id="KIZ47387.1"/>
    </source>
</evidence>
<organism evidence="1 2">
    <name type="scientific">Rhodopseudomonas palustris</name>
    <dbReference type="NCBI Taxonomy" id="1076"/>
    <lineage>
        <taxon>Bacteria</taxon>
        <taxon>Pseudomonadati</taxon>
        <taxon>Pseudomonadota</taxon>
        <taxon>Alphaproteobacteria</taxon>
        <taxon>Hyphomicrobiales</taxon>
        <taxon>Nitrobacteraceae</taxon>
        <taxon>Rhodopseudomonas</taxon>
    </lineage>
</organism>
<protein>
    <recommendedName>
        <fullName evidence="3">N-acetyltransferase domain-containing protein</fullName>
    </recommendedName>
</protein>
<sequence length="154" mass="17173">MIRAVTPCPFVDVVDLYQAATPMKPRSTAAVLLQAARSESIGWYAGDRLIAAALFYPIDPERPGEDLRELVFVCLPDLARHLTAFIRTARLTRSRLGQDASIRIRAHVRSGHLPGARLARLCGLRLVGPAGRFDCWEAEGPFDERIRQRRAEPV</sequence>
<evidence type="ECO:0000313" key="2">
    <source>
        <dbReference type="Proteomes" id="UP000032515"/>
    </source>
</evidence>
<gene>
    <name evidence="1" type="ORF">OO17_04575</name>
</gene>